<keyword evidence="1" id="KW-0732">Signal</keyword>
<evidence type="ECO:0000313" key="2">
    <source>
        <dbReference type="EMBL" id="PIC55266.1"/>
    </source>
</evidence>
<proteinExistence type="predicted"/>
<keyword evidence="3" id="KW-1185">Reference proteome</keyword>
<feature type="signal peptide" evidence="1">
    <location>
        <begin position="1"/>
        <end position="16"/>
    </location>
</feature>
<dbReference type="EMBL" id="PDUG01000001">
    <property type="protein sequence ID" value="PIC55266.1"/>
    <property type="molecule type" value="Genomic_DNA"/>
</dbReference>
<dbReference type="Proteomes" id="UP000230233">
    <property type="component" value="Chromosome I"/>
</dbReference>
<accession>A0A2G5VUM7</accession>
<organism evidence="2 3">
    <name type="scientific">Caenorhabditis nigoni</name>
    <dbReference type="NCBI Taxonomy" id="1611254"/>
    <lineage>
        <taxon>Eukaryota</taxon>
        <taxon>Metazoa</taxon>
        <taxon>Ecdysozoa</taxon>
        <taxon>Nematoda</taxon>
        <taxon>Chromadorea</taxon>
        <taxon>Rhabditida</taxon>
        <taxon>Rhabditina</taxon>
        <taxon>Rhabditomorpha</taxon>
        <taxon>Rhabditoidea</taxon>
        <taxon>Rhabditidae</taxon>
        <taxon>Peloderinae</taxon>
        <taxon>Caenorhabditis</taxon>
    </lineage>
</organism>
<evidence type="ECO:0000256" key="1">
    <source>
        <dbReference type="SAM" id="SignalP"/>
    </source>
</evidence>
<dbReference type="AlphaFoldDB" id="A0A2G5VUM7"/>
<dbReference type="OrthoDB" id="5867051at2759"/>
<dbReference type="STRING" id="1611254.A0A2G5VUM7"/>
<name>A0A2G5VUM7_9PELO</name>
<gene>
    <name evidence="2" type="primary">Cnig_chr_I.g61</name>
    <name evidence="2" type="ORF">B9Z55_000061</name>
</gene>
<feature type="chain" id="PRO_5013922650" evidence="1">
    <location>
        <begin position="17"/>
        <end position="200"/>
    </location>
</feature>
<reference evidence="3" key="1">
    <citation type="submission" date="2017-10" db="EMBL/GenBank/DDBJ databases">
        <title>Rapid genome shrinkage in a self-fertile nematode reveals novel sperm competition proteins.</title>
        <authorList>
            <person name="Yin D."/>
            <person name="Schwarz E.M."/>
            <person name="Thomas C.G."/>
            <person name="Felde R.L."/>
            <person name="Korf I.F."/>
            <person name="Cutter A.D."/>
            <person name="Schartner C.M."/>
            <person name="Ralston E.J."/>
            <person name="Meyer B.J."/>
            <person name="Haag E.S."/>
        </authorList>
    </citation>
    <scope>NUCLEOTIDE SEQUENCE [LARGE SCALE GENOMIC DNA]</scope>
    <source>
        <strain evidence="3">JU1422</strain>
    </source>
</reference>
<evidence type="ECO:0000313" key="3">
    <source>
        <dbReference type="Proteomes" id="UP000230233"/>
    </source>
</evidence>
<protein>
    <submittedName>
        <fullName evidence="2">Uncharacterized protein</fullName>
    </submittedName>
</protein>
<comment type="caution">
    <text evidence="2">The sequence shown here is derived from an EMBL/GenBank/DDBJ whole genome shotgun (WGS) entry which is preliminary data.</text>
</comment>
<sequence length="200" mass="23276">MLSILLFICLAAISHAGIYSRNSSFIDAELNKISTDCFSNKDYEHLFDDLLKRNVARTAGANLPQACMNEIGLEELRRALKFAPPRPWKPYNSTKPNKEELAAASSIEAYYDLIEPISLLLTLDNDFYFKKNVDTGVVYLDKRLPSIRNIFRFRFEEMLQEKKGVIDRKLVDSMKKELIEIYRKVNDAIDDMKWSYKCWD</sequence>